<reference evidence="2" key="2">
    <citation type="submission" date="2025-08" db="UniProtKB">
        <authorList>
            <consortium name="RefSeq"/>
        </authorList>
    </citation>
    <scope>IDENTIFICATION</scope>
    <source>
        <tissue evidence="2">Leaf</tissue>
    </source>
</reference>
<gene>
    <name evidence="2" type="primary">LOC107804723</name>
</gene>
<dbReference type="Proteomes" id="UP000790787">
    <property type="component" value="Chromosome 5"/>
</dbReference>
<accession>A0AC58UMI0</accession>
<evidence type="ECO:0000313" key="2">
    <source>
        <dbReference type="RefSeq" id="XP_075110389.1"/>
    </source>
</evidence>
<evidence type="ECO:0000313" key="1">
    <source>
        <dbReference type="Proteomes" id="UP000790787"/>
    </source>
</evidence>
<proteinExistence type="predicted"/>
<keyword evidence="1" id="KW-1185">Reference proteome</keyword>
<dbReference type="RefSeq" id="XP_075110389.1">
    <property type="nucleotide sequence ID" value="XM_075254288.1"/>
</dbReference>
<organism evidence="1 2">
    <name type="scientific">Nicotiana tabacum</name>
    <name type="common">Common tobacco</name>
    <dbReference type="NCBI Taxonomy" id="4097"/>
    <lineage>
        <taxon>Eukaryota</taxon>
        <taxon>Viridiplantae</taxon>
        <taxon>Streptophyta</taxon>
        <taxon>Embryophyta</taxon>
        <taxon>Tracheophyta</taxon>
        <taxon>Spermatophyta</taxon>
        <taxon>Magnoliopsida</taxon>
        <taxon>eudicotyledons</taxon>
        <taxon>Gunneridae</taxon>
        <taxon>Pentapetalae</taxon>
        <taxon>asterids</taxon>
        <taxon>lamiids</taxon>
        <taxon>Solanales</taxon>
        <taxon>Solanaceae</taxon>
        <taxon>Nicotianoideae</taxon>
        <taxon>Nicotianeae</taxon>
        <taxon>Nicotiana</taxon>
    </lineage>
</organism>
<reference evidence="1" key="1">
    <citation type="journal article" date="2014" name="Nat. Commun.">
        <title>The tobacco genome sequence and its comparison with those of tomato and potato.</title>
        <authorList>
            <person name="Sierro N."/>
            <person name="Battey J.N."/>
            <person name="Ouadi S."/>
            <person name="Bakaher N."/>
            <person name="Bovet L."/>
            <person name="Willig A."/>
            <person name="Goepfert S."/>
            <person name="Peitsch M.C."/>
            <person name="Ivanov N.V."/>
        </authorList>
    </citation>
    <scope>NUCLEOTIDE SEQUENCE [LARGE SCALE GENOMIC DNA]</scope>
</reference>
<name>A0AC58UMI0_TOBAC</name>
<sequence>MISQFCQISFLLLRFIVLFFLPCVHIKQQLWTIKDTYNITRPIPIPDYRILKPQYCGKVMLKLRRKCPKECREVVSSLIFAAARLADVPELRQLRSVFTDIYRNSLECYLNKEVRKVTSSMQQRTLPWL</sequence>
<protein>
    <submittedName>
        <fullName evidence="2">Uncharacterized protein LOC107804723</fullName>
    </submittedName>
</protein>